<keyword evidence="1" id="KW-0732">Signal</keyword>
<gene>
    <name evidence="2" type="ORF">Zm00014a_044084</name>
</gene>
<reference evidence="2" key="1">
    <citation type="journal article" date="2018" name="Nat. Genet.">
        <title>Extensive intraspecific gene order and gene structural variations between Mo17 and other maize genomes.</title>
        <authorList>
            <person name="Sun S."/>
            <person name="Zhou Y."/>
            <person name="Chen J."/>
            <person name="Shi J."/>
            <person name="Zhao H."/>
            <person name="Zhao H."/>
            <person name="Song W."/>
            <person name="Zhang M."/>
            <person name="Cui Y."/>
            <person name="Dong X."/>
            <person name="Liu H."/>
            <person name="Ma X."/>
            <person name="Jiao Y."/>
            <person name="Wang B."/>
            <person name="Wei X."/>
            <person name="Stein J.C."/>
            <person name="Glaubitz J.C."/>
            <person name="Lu F."/>
            <person name="Yu G."/>
            <person name="Liang C."/>
            <person name="Fengler K."/>
            <person name="Li B."/>
            <person name="Rafalski A."/>
            <person name="Schnable P.S."/>
            <person name="Ware D.H."/>
            <person name="Buckler E.S."/>
            <person name="Lai J."/>
        </authorList>
    </citation>
    <scope>NUCLEOTIDE SEQUENCE [LARGE SCALE GENOMIC DNA]</scope>
    <source>
        <tissue evidence="2">Seedling</tissue>
    </source>
</reference>
<accession>A0A8J8YHJ9</accession>
<dbReference type="EMBL" id="NCVQ01000005">
    <property type="protein sequence ID" value="PWZ26517.1"/>
    <property type="molecule type" value="Genomic_DNA"/>
</dbReference>
<dbReference type="AlphaFoldDB" id="A0A8J8YHJ9"/>
<protein>
    <recommendedName>
        <fullName evidence="3">Secreted protein</fullName>
    </recommendedName>
</protein>
<sequence>MTTLRCFRSCSFLFAFPCSSLRVWETTLHVSRTNVAMCPRPRRFCQMSYVLCKLMRISFRIVDNIISVFRQLCEDCLVFLV</sequence>
<feature type="chain" id="PRO_5035312385" description="Secreted protein" evidence="1">
    <location>
        <begin position="21"/>
        <end position="81"/>
    </location>
</feature>
<name>A0A8J8YHJ9_MAIZE</name>
<feature type="signal peptide" evidence="1">
    <location>
        <begin position="1"/>
        <end position="20"/>
    </location>
</feature>
<organism evidence="2">
    <name type="scientific">Zea mays</name>
    <name type="common">Maize</name>
    <dbReference type="NCBI Taxonomy" id="4577"/>
    <lineage>
        <taxon>Eukaryota</taxon>
        <taxon>Viridiplantae</taxon>
        <taxon>Streptophyta</taxon>
        <taxon>Embryophyta</taxon>
        <taxon>Tracheophyta</taxon>
        <taxon>Spermatophyta</taxon>
        <taxon>Magnoliopsida</taxon>
        <taxon>Liliopsida</taxon>
        <taxon>Poales</taxon>
        <taxon>Poaceae</taxon>
        <taxon>PACMAD clade</taxon>
        <taxon>Panicoideae</taxon>
        <taxon>Andropogonodae</taxon>
        <taxon>Andropogoneae</taxon>
        <taxon>Tripsacinae</taxon>
        <taxon>Zea</taxon>
    </lineage>
</organism>
<dbReference type="Proteomes" id="UP000251960">
    <property type="component" value="Chromosome 4"/>
</dbReference>
<evidence type="ECO:0008006" key="3">
    <source>
        <dbReference type="Google" id="ProtNLM"/>
    </source>
</evidence>
<evidence type="ECO:0000256" key="1">
    <source>
        <dbReference type="SAM" id="SignalP"/>
    </source>
</evidence>
<proteinExistence type="predicted"/>
<comment type="caution">
    <text evidence="2">The sequence shown here is derived from an EMBL/GenBank/DDBJ whole genome shotgun (WGS) entry which is preliminary data.</text>
</comment>
<evidence type="ECO:0000313" key="2">
    <source>
        <dbReference type="EMBL" id="PWZ26517.1"/>
    </source>
</evidence>